<dbReference type="Proteomes" id="UP000245910">
    <property type="component" value="Chromosome III"/>
</dbReference>
<organism evidence="1 2">
    <name type="scientific">Fusarium venenatum</name>
    <dbReference type="NCBI Taxonomy" id="56646"/>
    <lineage>
        <taxon>Eukaryota</taxon>
        <taxon>Fungi</taxon>
        <taxon>Dikarya</taxon>
        <taxon>Ascomycota</taxon>
        <taxon>Pezizomycotina</taxon>
        <taxon>Sordariomycetes</taxon>
        <taxon>Hypocreomycetidae</taxon>
        <taxon>Hypocreales</taxon>
        <taxon>Nectriaceae</taxon>
        <taxon>Fusarium</taxon>
    </lineage>
</organism>
<dbReference type="EMBL" id="LN649231">
    <property type="protein sequence ID" value="CEI68671.1"/>
    <property type="molecule type" value="Genomic_DNA"/>
</dbReference>
<proteinExistence type="predicted"/>
<reference evidence="2" key="1">
    <citation type="submission" date="2014-10" db="EMBL/GenBank/DDBJ databases">
        <authorList>
            <person name="King R."/>
        </authorList>
    </citation>
    <scope>NUCLEOTIDE SEQUENCE [LARGE SCALE GENOMIC DNA]</scope>
    <source>
        <strain evidence="2">A3/5</strain>
    </source>
</reference>
<sequence length="262" mass="30124">MFVAERLAKIDRQLEARRNSDRRDECSKDAGLYYYPQSFGRAADAKEITWRPIACTAHSWISDRDIIQDRWRNKMGVCDARTAQRRADRRSSWRKSSHELKLMEGTIITNRPLTLAGNYLCMSLISPARPGALTWYQTKFTSFFLIYRTQARQGSSKPQCNVQLLSEGPMFLNGQLKLHSGGAKTRFTFACRRWQTFSSLEMLRCPLKYLLFQCTLAEHHMYHVAIPSKTSFFGTWQTDYPGSGGGPNTSRPRAIFTTIVQL</sequence>
<accession>A0A2L2TRH3</accession>
<keyword evidence="2" id="KW-1185">Reference proteome</keyword>
<protein>
    <submittedName>
        <fullName evidence="1">Uncharacterized protein</fullName>
    </submittedName>
</protein>
<dbReference type="AlphaFoldDB" id="A0A2L2TRH3"/>
<evidence type="ECO:0000313" key="1">
    <source>
        <dbReference type="EMBL" id="CEI68671.1"/>
    </source>
</evidence>
<evidence type="ECO:0000313" key="2">
    <source>
        <dbReference type="Proteomes" id="UP000245910"/>
    </source>
</evidence>
<name>A0A2L2TRH3_9HYPO</name>